<feature type="region of interest" description="Disordered" evidence="1">
    <location>
        <begin position="46"/>
        <end position="93"/>
    </location>
</feature>
<dbReference type="EMBL" id="JBHSSJ010000007">
    <property type="protein sequence ID" value="MFC6275181.1"/>
    <property type="molecule type" value="Genomic_DNA"/>
</dbReference>
<protein>
    <submittedName>
        <fullName evidence="2">Uncharacterized protein</fullName>
    </submittedName>
</protein>
<keyword evidence="3" id="KW-1185">Reference proteome</keyword>
<dbReference type="RefSeq" id="WP_125641503.1">
    <property type="nucleotide sequence ID" value="NZ_JBHSSJ010000007.1"/>
</dbReference>
<proteinExistence type="predicted"/>
<sequence length="93" mass="9987">MKKTTRGIGGLLIGLVAGGLFFIQPIHQRPTVTDSVVQPTSGQTAVQLSDGTHKGHVQMKTQKTTSQAGKTVSRQTTTVSNTQHPKQWHGVNK</sequence>
<feature type="compositionally biased region" description="Polar residues" evidence="1">
    <location>
        <begin position="59"/>
        <end position="85"/>
    </location>
</feature>
<evidence type="ECO:0000256" key="1">
    <source>
        <dbReference type="SAM" id="MobiDB-lite"/>
    </source>
</evidence>
<evidence type="ECO:0000313" key="2">
    <source>
        <dbReference type="EMBL" id="MFC6275181.1"/>
    </source>
</evidence>
<name>A0ABW1TMX3_9LACO</name>
<accession>A0ABW1TMX3</accession>
<dbReference type="Proteomes" id="UP001596191">
    <property type="component" value="Unassembled WGS sequence"/>
</dbReference>
<comment type="caution">
    <text evidence="2">The sequence shown here is derived from an EMBL/GenBank/DDBJ whole genome shotgun (WGS) entry which is preliminary data.</text>
</comment>
<reference evidence="3" key="1">
    <citation type="journal article" date="2019" name="Int. J. Syst. Evol. Microbiol.">
        <title>The Global Catalogue of Microorganisms (GCM) 10K type strain sequencing project: providing services to taxonomists for standard genome sequencing and annotation.</title>
        <authorList>
            <consortium name="The Broad Institute Genomics Platform"/>
            <consortium name="The Broad Institute Genome Sequencing Center for Infectious Disease"/>
            <person name="Wu L."/>
            <person name="Ma J."/>
        </authorList>
    </citation>
    <scope>NUCLEOTIDE SEQUENCE [LARGE SCALE GENOMIC DNA]</scope>
    <source>
        <strain evidence="3">CCM 8907</strain>
    </source>
</reference>
<organism evidence="2 3">
    <name type="scientific">Levilactobacillus tangyuanensis</name>
    <dbReference type="NCBI Taxonomy" id="2486021"/>
    <lineage>
        <taxon>Bacteria</taxon>
        <taxon>Bacillati</taxon>
        <taxon>Bacillota</taxon>
        <taxon>Bacilli</taxon>
        <taxon>Lactobacillales</taxon>
        <taxon>Lactobacillaceae</taxon>
        <taxon>Levilactobacillus</taxon>
    </lineage>
</organism>
<evidence type="ECO:0000313" key="3">
    <source>
        <dbReference type="Proteomes" id="UP001596191"/>
    </source>
</evidence>
<gene>
    <name evidence="2" type="ORF">ACFQET_06585</name>
</gene>